<dbReference type="InterPro" id="IPR007848">
    <property type="entry name" value="Small_mtfrase_dom"/>
</dbReference>
<evidence type="ECO:0000256" key="2">
    <source>
        <dbReference type="ARBA" id="ARBA00022679"/>
    </source>
</evidence>
<protein>
    <submittedName>
        <fullName evidence="4">16S rRNA (Guanine1207-N2)-methyltransferase</fullName>
        <ecNumber evidence="4">2.1.1.172</ecNumber>
    </submittedName>
</protein>
<dbReference type="InterPro" id="IPR046977">
    <property type="entry name" value="RsmC/RlmG"/>
</dbReference>
<dbReference type="PANTHER" id="PTHR47816">
    <property type="entry name" value="RIBOSOMAL RNA SMALL SUBUNIT METHYLTRANSFERASE C"/>
    <property type="match status" value="1"/>
</dbReference>
<dbReference type="Proteomes" id="UP001140258">
    <property type="component" value="Unassembled WGS sequence"/>
</dbReference>
<dbReference type="Gene3D" id="3.40.50.150">
    <property type="entry name" value="Vaccinia Virus protein VP39"/>
    <property type="match status" value="1"/>
</dbReference>
<comment type="caution">
    <text evidence="4">The sequence shown here is derived from an EMBL/GenBank/DDBJ whole genome shotgun (WGS) entry which is preliminary data.</text>
</comment>
<evidence type="ECO:0000313" key="4">
    <source>
        <dbReference type="EMBL" id="MCS3922098.1"/>
    </source>
</evidence>
<dbReference type="EMBL" id="JANUCQ010000002">
    <property type="protein sequence ID" value="MCS3922098.1"/>
    <property type="molecule type" value="Genomic_DNA"/>
</dbReference>
<evidence type="ECO:0000313" key="5">
    <source>
        <dbReference type="Proteomes" id="UP001140258"/>
    </source>
</evidence>
<dbReference type="RefSeq" id="WP_259051329.1">
    <property type="nucleotide sequence ID" value="NZ_JANUCQ010000002.1"/>
</dbReference>
<dbReference type="SUPFAM" id="SSF53335">
    <property type="entry name" value="S-adenosyl-L-methionine-dependent methyltransferases"/>
    <property type="match status" value="1"/>
</dbReference>
<keyword evidence="2 4" id="KW-0808">Transferase</keyword>
<reference evidence="4" key="1">
    <citation type="submission" date="2022-08" db="EMBL/GenBank/DDBJ databases">
        <title>Genomic Encyclopedia of Type Strains, Phase V (KMG-V): Genome sequencing to study the core and pangenomes of soil and plant-associated prokaryotes.</title>
        <authorList>
            <person name="Whitman W."/>
        </authorList>
    </citation>
    <scope>NUCLEOTIDE SEQUENCE</scope>
    <source>
        <strain evidence="4">PS</strain>
    </source>
</reference>
<accession>A0ABT2EVW4</accession>
<evidence type="ECO:0000256" key="1">
    <source>
        <dbReference type="ARBA" id="ARBA00022603"/>
    </source>
</evidence>
<dbReference type="EC" id="2.1.1.172" evidence="4"/>
<gene>
    <name evidence="4" type="ORF">M2325_000783</name>
</gene>
<dbReference type="PRINTS" id="PR00507">
    <property type="entry name" value="N12N6MTFRASE"/>
</dbReference>
<dbReference type="Pfam" id="PF05175">
    <property type="entry name" value="MTS"/>
    <property type="match status" value="1"/>
</dbReference>
<feature type="domain" description="Methyltransferase small" evidence="3">
    <location>
        <begin position="27"/>
        <end position="193"/>
    </location>
</feature>
<dbReference type="CDD" id="cd02440">
    <property type="entry name" value="AdoMet_MTases"/>
    <property type="match status" value="1"/>
</dbReference>
<dbReference type="PANTHER" id="PTHR47816:SF4">
    <property type="entry name" value="RIBOSOMAL RNA SMALL SUBUNIT METHYLTRANSFERASE C"/>
    <property type="match status" value="1"/>
</dbReference>
<dbReference type="GO" id="GO:0052914">
    <property type="term" value="F:16S rRNA (guanine(1207)-N(2))-methyltransferase activity"/>
    <property type="evidence" value="ECO:0007669"/>
    <property type="project" value="UniProtKB-EC"/>
</dbReference>
<proteinExistence type="predicted"/>
<name>A0ABT2EVW4_METVO</name>
<dbReference type="InterPro" id="IPR029063">
    <property type="entry name" value="SAM-dependent_MTases_sf"/>
</dbReference>
<keyword evidence="5" id="KW-1185">Reference proteome</keyword>
<evidence type="ECO:0000259" key="3">
    <source>
        <dbReference type="Pfam" id="PF05175"/>
    </source>
</evidence>
<sequence>MHYFSENPNSKHNETTIKGTINNKVLSFNTDAGIFSPNYVDKGSQILVNYSEFKKDDDILDMGCGYGAIGISLADDVNSVVMTDINKRSVSLAKQNVKLNHVKNKNITVLQGNLYEEVPKDSKFDVIISNPPIKAGKVIIHQIISEGLEYLKPNGKIYVVIKTKHGAKSLTDFMEKTYGNVEIVKIKSGYRVLCSVNNLNNKNIQDTNDNPDNTDTN</sequence>
<keyword evidence="1 4" id="KW-0489">Methyltransferase</keyword>
<organism evidence="4 5">
    <name type="scientific">Methanococcus voltae PS</name>
    <dbReference type="NCBI Taxonomy" id="523842"/>
    <lineage>
        <taxon>Archaea</taxon>
        <taxon>Methanobacteriati</taxon>
        <taxon>Methanobacteriota</taxon>
        <taxon>Methanomada group</taxon>
        <taxon>Methanococci</taxon>
        <taxon>Methanococcales</taxon>
        <taxon>Methanococcaceae</taxon>
        <taxon>Methanococcus</taxon>
    </lineage>
</organism>